<feature type="region of interest" description="Disordered" evidence="1">
    <location>
        <begin position="1"/>
        <end position="31"/>
    </location>
</feature>
<dbReference type="EMBL" id="KB469297">
    <property type="protein sequence ID" value="EPQ59933.1"/>
    <property type="molecule type" value="Genomic_DNA"/>
</dbReference>
<dbReference type="GeneID" id="19305523"/>
<dbReference type="AlphaFoldDB" id="S7QKX0"/>
<proteinExistence type="predicted"/>
<dbReference type="KEGG" id="gtr:GLOTRDRAFT_33890"/>
<reference evidence="2 3" key="1">
    <citation type="journal article" date="2012" name="Science">
        <title>The Paleozoic origin of enzymatic lignin decomposition reconstructed from 31 fungal genomes.</title>
        <authorList>
            <person name="Floudas D."/>
            <person name="Binder M."/>
            <person name="Riley R."/>
            <person name="Barry K."/>
            <person name="Blanchette R.A."/>
            <person name="Henrissat B."/>
            <person name="Martinez A.T."/>
            <person name="Otillar R."/>
            <person name="Spatafora J.W."/>
            <person name="Yadav J.S."/>
            <person name="Aerts A."/>
            <person name="Benoit I."/>
            <person name="Boyd A."/>
            <person name="Carlson A."/>
            <person name="Copeland A."/>
            <person name="Coutinho P.M."/>
            <person name="de Vries R.P."/>
            <person name="Ferreira P."/>
            <person name="Findley K."/>
            <person name="Foster B."/>
            <person name="Gaskell J."/>
            <person name="Glotzer D."/>
            <person name="Gorecki P."/>
            <person name="Heitman J."/>
            <person name="Hesse C."/>
            <person name="Hori C."/>
            <person name="Igarashi K."/>
            <person name="Jurgens J.A."/>
            <person name="Kallen N."/>
            <person name="Kersten P."/>
            <person name="Kohler A."/>
            <person name="Kuees U."/>
            <person name="Kumar T.K.A."/>
            <person name="Kuo A."/>
            <person name="LaButti K."/>
            <person name="Larrondo L.F."/>
            <person name="Lindquist E."/>
            <person name="Ling A."/>
            <person name="Lombard V."/>
            <person name="Lucas S."/>
            <person name="Lundell T."/>
            <person name="Martin R."/>
            <person name="McLaughlin D.J."/>
            <person name="Morgenstern I."/>
            <person name="Morin E."/>
            <person name="Murat C."/>
            <person name="Nagy L.G."/>
            <person name="Nolan M."/>
            <person name="Ohm R.A."/>
            <person name="Patyshakuliyeva A."/>
            <person name="Rokas A."/>
            <person name="Ruiz-Duenas F.J."/>
            <person name="Sabat G."/>
            <person name="Salamov A."/>
            <person name="Samejima M."/>
            <person name="Schmutz J."/>
            <person name="Slot J.C."/>
            <person name="St John F."/>
            <person name="Stenlid J."/>
            <person name="Sun H."/>
            <person name="Sun S."/>
            <person name="Syed K."/>
            <person name="Tsang A."/>
            <person name="Wiebenga A."/>
            <person name="Young D."/>
            <person name="Pisabarro A."/>
            <person name="Eastwood D.C."/>
            <person name="Martin F."/>
            <person name="Cullen D."/>
            <person name="Grigoriev I.V."/>
            <person name="Hibbett D.S."/>
        </authorList>
    </citation>
    <scope>NUCLEOTIDE SEQUENCE [LARGE SCALE GENOMIC DNA]</scope>
    <source>
        <strain evidence="2 3">ATCC 11539</strain>
    </source>
</reference>
<dbReference type="OrthoDB" id="5370359at2759"/>
<keyword evidence="3" id="KW-1185">Reference proteome</keyword>
<organism evidence="2 3">
    <name type="scientific">Gloeophyllum trabeum (strain ATCC 11539 / FP-39264 / Madison 617)</name>
    <name type="common">Brown rot fungus</name>
    <dbReference type="NCBI Taxonomy" id="670483"/>
    <lineage>
        <taxon>Eukaryota</taxon>
        <taxon>Fungi</taxon>
        <taxon>Dikarya</taxon>
        <taxon>Basidiomycota</taxon>
        <taxon>Agaricomycotina</taxon>
        <taxon>Agaricomycetes</taxon>
        <taxon>Gloeophyllales</taxon>
        <taxon>Gloeophyllaceae</taxon>
        <taxon>Gloeophyllum</taxon>
    </lineage>
</organism>
<accession>S7QKX0</accession>
<gene>
    <name evidence="2" type="ORF">GLOTRDRAFT_33890</name>
</gene>
<evidence type="ECO:0000256" key="1">
    <source>
        <dbReference type="SAM" id="MobiDB-lite"/>
    </source>
</evidence>
<sequence length="195" mass="21210">MTSLSDSTNSKKRKSDASTGSKAKRARTGAAAAVDAILANPDSYDVPEDKDTARKLLVELAEYARSLEGALATSGSAVQPKSKEELEEAAEKVRKAAVSGIKKQMKWKDSCKTGTAKWSYDGICPDPLVFGTMMGLGGPPKFKTKKIPKDEFENLIGDISVPVRYDELIITSKDINVHWKDSGEFKFSGSYGRIR</sequence>
<name>S7QKX0_GLOTA</name>
<dbReference type="Proteomes" id="UP000030669">
    <property type="component" value="Unassembled WGS sequence"/>
</dbReference>
<evidence type="ECO:0000313" key="2">
    <source>
        <dbReference type="EMBL" id="EPQ59933.1"/>
    </source>
</evidence>
<dbReference type="HOGENOM" id="CLU_102039_0_0_1"/>
<dbReference type="RefSeq" id="XP_007861727.1">
    <property type="nucleotide sequence ID" value="XM_007863536.1"/>
</dbReference>
<dbReference type="eggNOG" id="ENOG502S8R6">
    <property type="taxonomic scope" value="Eukaryota"/>
</dbReference>
<dbReference type="OMA" id="IKKQMTW"/>
<protein>
    <submittedName>
        <fullName evidence="2">Uncharacterized protein</fullName>
    </submittedName>
</protein>
<evidence type="ECO:0000313" key="3">
    <source>
        <dbReference type="Proteomes" id="UP000030669"/>
    </source>
</evidence>